<accession>A0ABQ6WXJ5</accession>
<keyword evidence="1" id="KW-0472">Membrane</keyword>
<protein>
    <recommendedName>
        <fullName evidence="4">Secreted protein</fullName>
    </recommendedName>
</protein>
<feature type="transmembrane region" description="Helical" evidence="1">
    <location>
        <begin position="12"/>
        <end position="32"/>
    </location>
</feature>
<sequence>MQYWLEHSGRSFGIRCIITGLMILYLGSTSVAQKLVGCVRSSRRCFVLNGRFIESLWHGYSLLIPLSPCTQISPHGFLMRLICSGMRR</sequence>
<evidence type="ECO:0000313" key="3">
    <source>
        <dbReference type="Proteomes" id="UP000325395"/>
    </source>
</evidence>
<dbReference type="Proteomes" id="UP000325395">
    <property type="component" value="Unassembled WGS sequence"/>
</dbReference>
<keyword evidence="3" id="KW-1185">Reference proteome</keyword>
<organism evidence="2 3">
    <name type="scientific">Aspergillus pseudocaelatus</name>
    <dbReference type="NCBI Taxonomy" id="1825620"/>
    <lineage>
        <taxon>Eukaryota</taxon>
        <taxon>Fungi</taxon>
        <taxon>Dikarya</taxon>
        <taxon>Ascomycota</taxon>
        <taxon>Pezizomycotina</taxon>
        <taxon>Eurotiomycetes</taxon>
        <taxon>Eurotiomycetidae</taxon>
        <taxon>Eurotiales</taxon>
        <taxon>Aspergillaceae</taxon>
        <taxon>Aspergillus</taxon>
        <taxon>Aspergillus subgen. Circumdati</taxon>
    </lineage>
</organism>
<name>A0ABQ6WXJ5_9EURO</name>
<proteinExistence type="predicted"/>
<keyword evidence="1" id="KW-1133">Transmembrane helix</keyword>
<dbReference type="EMBL" id="ML735698">
    <property type="protein sequence ID" value="KAE8421817.1"/>
    <property type="molecule type" value="Genomic_DNA"/>
</dbReference>
<reference evidence="2 3" key="1">
    <citation type="submission" date="2019-04" db="EMBL/GenBank/DDBJ databases">
        <authorList>
            <consortium name="DOE Joint Genome Institute"/>
            <person name="Mondo S."/>
            <person name="Kjaerbolling I."/>
            <person name="Vesth T."/>
            <person name="Frisvad J.C."/>
            <person name="Nybo J.L."/>
            <person name="Theobald S."/>
            <person name="Kildgaard S."/>
            <person name="Isbrandt T."/>
            <person name="Kuo A."/>
            <person name="Sato A."/>
            <person name="Lyhne E.K."/>
            <person name="Kogle M.E."/>
            <person name="Wiebenga A."/>
            <person name="Kun R.S."/>
            <person name="Lubbers R.J."/>
            <person name="Makela M.R."/>
            <person name="Barry K."/>
            <person name="Chovatia M."/>
            <person name="Clum A."/>
            <person name="Daum C."/>
            <person name="Haridas S."/>
            <person name="He G."/>
            <person name="LaButti K."/>
            <person name="Lipzen A."/>
            <person name="Riley R."/>
            <person name="Salamov A."/>
            <person name="Simmons B.A."/>
            <person name="Magnuson J.K."/>
            <person name="Henrissat B."/>
            <person name="Mortensen U.H."/>
            <person name="Larsen T.O."/>
            <person name="Devries R.P."/>
            <person name="Grigoriev I.V."/>
            <person name="Machida M."/>
            <person name="Baker S.E."/>
            <person name="Andersen M.R."/>
            <person name="Cantor M.N."/>
            <person name="Hua S.X."/>
        </authorList>
    </citation>
    <scope>NUCLEOTIDE SEQUENCE [LARGE SCALE GENOMIC DNA]</scope>
    <source>
        <strain evidence="2 3">CBS 117616</strain>
    </source>
</reference>
<evidence type="ECO:0000256" key="1">
    <source>
        <dbReference type="SAM" id="Phobius"/>
    </source>
</evidence>
<gene>
    <name evidence="2" type="ORF">BDV36DRAFT_246813</name>
</gene>
<evidence type="ECO:0008006" key="4">
    <source>
        <dbReference type="Google" id="ProtNLM"/>
    </source>
</evidence>
<keyword evidence="1" id="KW-0812">Transmembrane</keyword>
<evidence type="ECO:0000313" key="2">
    <source>
        <dbReference type="EMBL" id="KAE8421817.1"/>
    </source>
</evidence>